<evidence type="ECO:0000313" key="2">
    <source>
        <dbReference type="EMBL" id="MDT0261053.1"/>
    </source>
</evidence>
<dbReference type="InterPro" id="IPR003593">
    <property type="entry name" value="AAA+_ATPase"/>
</dbReference>
<dbReference type="InterPro" id="IPR006935">
    <property type="entry name" value="Helicase/UvrB_N"/>
</dbReference>
<comment type="caution">
    <text evidence="2">The sequence shown here is derived from an EMBL/GenBank/DDBJ whole genome shotgun (WGS) entry which is preliminary data.</text>
</comment>
<accession>A0ABU2J9T8</accession>
<keyword evidence="2" id="KW-0347">Helicase</keyword>
<keyword evidence="2" id="KW-0378">Hydrolase</keyword>
<dbReference type="SMART" id="SM00487">
    <property type="entry name" value="DEXDc"/>
    <property type="match status" value="1"/>
</dbReference>
<dbReference type="Gene3D" id="3.40.50.300">
    <property type="entry name" value="P-loop containing nucleotide triphosphate hydrolases"/>
    <property type="match status" value="2"/>
</dbReference>
<dbReference type="RefSeq" id="WP_311422209.1">
    <property type="nucleotide sequence ID" value="NZ_JAVREH010000006.1"/>
</dbReference>
<dbReference type="GO" id="GO:0004386">
    <property type="term" value="F:helicase activity"/>
    <property type="evidence" value="ECO:0007669"/>
    <property type="project" value="UniProtKB-KW"/>
</dbReference>
<dbReference type="PANTHER" id="PTHR47396:SF2">
    <property type="entry name" value="HELICASE ATP-BINDING DOMAIN-CONTAINING PROTEIN"/>
    <property type="match status" value="1"/>
</dbReference>
<dbReference type="Pfam" id="PF04851">
    <property type="entry name" value="ResIII"/>
    <property type="match status" value="1"/>
</dbReference>
<dbReference type="InterPro" id="IPR027417">
    <property type="entry name" value="P-loop_NTPase"/>
</dbReference>
<reference evidence="3" key="1">
    <citation type="submission" date="2023-07" db="EMBL/GenBank/DDBJ databases">
        <title>30 novel species of actinomycetes from the DSMZ collection.</title>
        <authorList>
            <person name="Nouioui I."/>
        </authorList>
    </citation>
    <scope>NUCLEOTIDE SEQUENCE [LARGE SCALE GENOMIC DNA]</scope>
    <source>
        <strain evidence="3">DSM 44399</strain>
    </source>
</reference>
<name>A0ABU2J9T8_9ACTN</name>
<dbReference type="InterPro" id="IPR050742">
    <property type="entry name" value="Helicase_Restrict-Modif_Enz"/>
</dbReference>
<dbReference type="InterPro" id="IPR014001">
    <property type="entry name" value="Helicase_ATP-bd"/>
</dbReference>
<dbReference type="SMART" id="SM00382">
    <property type="entry name" value="AAA"/>
    <property type="match status" value="1"/>
</dbReference>
<dbReference type="Proteomes" id="UP001183176">
    <property type="component" value="Unassembled WGS sequence"/>
</dbReference>
<proteinExistence type="predicted"/>
<keyword evidence="2" id="KW-0547">Nucleotide-binding</keyword>
<feature type="domain" description="Helicase ATP-binding" evidence="1">
    <location>
        <begin position="21"/>
        <end position="180"/>
    </location>
</feature>
<protein>
    <submittedName>
        <fullName evidence="2">DEAD/DEAH box helicase family protein</fullName>
    </submittedName>
</protein>
<dbReference type="PANTHER" id="PTHR47396">
    <property type="entry name" value="TYPE I RESTRICTION ENZYME ECOKI R PROTEIN"/>
    <property type="match status" value="1"/>
</dbReference>
<organism evidence="2 3">
    <name type="scientific">Jatrophihabitans lederbergiae</name>
    <dbReference type="NCBI Taxonomy" id="3075547"/>
    <lineage>
        <taxon>Bacteria</taxon>
        <taxon>Bacillati</taxon>
        <taxon>Actinomycetota</taxon>
        <taxon>Actinomycetes</taxon>
        <taxon>Jatrophihabitantales</taxon>
        <taxon>Jatrophihabitantaceae</taxon>
        <taxon>Jatrophihabitans</taxon>
    </lineage>
</organism>
<dbReference type="PROSITE" id="PS51192">
    <property type="entry name" value="HELICASE_ATP_BIND_1"/>
    <property type="match status" value="1"/>
</dbReference>
<sequence>MSERRPGTTRLRLWQREALAKYETETHRDFLVTATPGAGKTTFALSLAVGLLSRRAIDRLIVVAPTDHLRSQWAEAAERVGIALDPTLSNAVGPVPADLHGYVTTYAQVAGKPTLHAARATARRSLVILDEIHHAGDGLSWGDAVGFAFDSVSRRLCLTGTPFRTQVGERIPFVRYEPDGEGGLVSTADFSYGYREALRDQVVRPVVFAAYTGVSRWRNSAGEVIAASLTEAGTKSTEQAAWRTALDPKGDWVPHVIAAMDERLTQLRESGMPDAAGLVLASDQEDARAYAAIVERVTGEKPYLILSDDPKASKRIAEFGAGGARIAVCVRMVSEGVDVPRAACLAWLTSYRTPLFFAQAVGRVVRARGRHESATVFLPAVRPLLTLAAELENDRNHVLPPPAQSSESLDLVDELPEEQPERAESVLLQEWEALEAEAQFAHVLHGGKAVTPDATPVPGAEDEDFLGLPGLLSPEQMAALLAQRDGELRKRATRSRRLEPVTPLPMDVGPVDDMAARSGIANGGGGWRAAADLRREVNRLISVLSARTGKPHGVLHAELRSAVPGPPSASASIELLEARRERLMAML</sequence>
<keyword evidence="2" id="KW-0067">ATP-binding</keyword>
<evidence type="ECO:0000313" key="3">
    <source>
        <dbReference type="Proteomes" id="UP001183176"/>
    </source>
</evidence>
<evidence type="ECO:0000259" key="1">
    <source>
        <dbReference type="PROSITE" id="PS51192"/>
    </source>
</evidence>
<dbReference type="EMBL" id="JAVREH010000006">
    <property type="protein sequence ID" value="MDT0261053.1"/>
    <property type="molecule type" value="Genomic_DNA"/>
</dbReference>
<gene>
    <name evidence="2" type="ORF">RM423_06555</name>
</gene>
<dbReference type="SUPFAM" id="SSF52540">
    <property type="entry name" value="P-loop containing nucleoside triphosphate hydrolases"/>
    <property type="match status" value="1"/>
</dbReference>
<keyword evidence="3" id="KW-1185">Reference proteome</keyword>